<keyword evidence="3" id="KW-1185">Reference proteome</keyword>
<dbReference type="RefSeq" id="WP_358358254.1">
    <property type="nucleotide sequence ID" value="NZ_JBEZFP010000077.1"/>
</dbReference>
<dbReference type="Gene3D" id="3.90.1200.10">
    <property type="match status" value="1"/>
</dbReference>
<comment type="caution">
    <text evidence="2">The sequence shown here is derived from an EMBL/GenBank/DDBJ whole genome shotgun (WGS) entry which is preliminary data.</text>
</comment>
<name>A0ABV3DMW0_9ACTN</name>
<dbReference type="InterPro" id="IPR011009">
    <property type="entry name" value="Kinase-like_dom_sf"/>
</dbReference>
<evidence type="ECO:0000313" key="3">
    <source>
        <dbReference type="Proteomes" id="UP001551482"/>
    </source>
</evidence>
<proteinExistence type="predicted"/>
<gene>
    <name evidence="2" type="ORF">AB0C36_26315</name>
</gene>
<dbReference type="InterPro" id="IPR002575">
    <property type="entry name" value="Aminoglycoside_PTrfase"/>
</dbReference>
<sequence>MENRVREWLEGNVGRVEMLERQGRWRPVWFADVVRDGRVLELCVRGDRTDYPGVFPLEHEMLAQRLMHERGVRVAGVHGWIDDPRAFVIDRVGGQPDFAGCTDAQRDAVMDDYLRILADLHELDVAPFAEAGVRRDGMGAYRDWYRASKKRPDPFMEFCLGWLRRHPLDTRGRESVIVWDSGQFHHDGQRVTAVLDLELAHIGDPLMDLAAYRMRDTIIGYGDFRRMYAKYEELSGTPVDPEAIAHHHFAFTLTNALAFHSALADPPPGSDYMTNLQWCNETNLFAVEALADYLGIPLAAPELPDADATSASAVAVPTRHLVDSLRSGDYEMRRLFRLARHLQRFDAIGRECAEADLDDLAALLGHRPRTWQEGDAALEEFVIADDGAHDADLVPLFHRRLWRAHQLMGPAGSAMTTHHRLQDVF</sequence>
<dbReference type="SUPFAM" id="SSF56112">
    <property type="entry name" value="Protein kinase-like (PK-like)"/>
    <property type="match status" value="1"/>
</dbReference>
<dbReference type="Pfam" id="PF01636">
    <property type="entry name" value="APH"/>
    <property type="match status" value="1"/>
</dbReference>
<protein>
    <submittedName>
        <fullName evidence="2">Phosphotransferase</fullName>
    </submittedName>
</protein>
<reference evidence="2 3" key="1">
    <citation type="submission" date="2024-06" db="EMBL/GenBank/DDBJ databases">
        <title>The Natural Products Discovery Center: Release of the First 8490 Sequenced Strains for Exploring Actinobacteria Biosynthetic Diversity.</title>
        <authorList>
            <person name="Kalkreuter E."/>
            <person name="Kautsar S.A."/>
            <person name="Yang D."/>
            <person name="Bader C.D."/>
            <person name="Teijaro C.N."/>
            <person name="Fluegel L."/>
            <person name="Davis C.M."/>
            <person name="Simpson J.R."/>
            <person name="Lauterbach L."/>
            <person name="Steele A.D."/>
            <person name="Gui C."/>
            <person name="Meng S."/>
            <person name="Li G."/>
            <person name="Viehrig K."/>
            <person name="Ye F."/>
            <person name="Su P."/>
            <person name="Kiefer A.F."/>
            <person name="Nichols A."/>
            <person name="Cepeda A.J."/>
            <person name="Yan W."/>
            <person name="Fan B."/>
            <person name="Jiang Y."/>
            <person name="Adhikari A."/>
            <person name="Zheng C.-J."/>
            <person name="Schuster L."/>
            <person name="Cowan T.M."/>
            <person name="Smanski M.J."/>
            <person name="Chevrette M.G."/>
            <person name="De Carvalho L.P.S."/>
            <person name="Shen B."/>
        </authorList>
    </citation>
    <scope>NUCLEOTIDE SEQUENCE [LARGE SCALE GENOMIC DNA]</scope>
    <source>
        <strain evidence="2 3">NPDC048946</strain>
    </source>
</reference>
<evidence type="ECO:0000259" key="1">
    <source>
        <dbReference type="Pfam" id="PF01636"/>
    </source>
</evidence>
<dbReference type="Proteomes" id="UP001551482">
    <property type="component" value="Unassembled WGS sequence"/>
</dbReference>
<organism evidence="2 3">
    <name type="scientific">Streptodolium elevatio</name>
    <dbReference type="NCBI Taxonomy" id="3157996"/>
    <lineage>
        <taxon>Bacteria</taxon>
        <taxon>Bacillati</taxon>
        <taxon>Actinomycetota</taxon>
        <taxon>Actinomycetes</taxon>
        <taxon>Kitasatosporales</taxon>
        <taxon>Streptomycetaceae</taxon>
        <taxon>Streptodolium</taxon>
    </lineage>
</organism>
<dbReference type="EMBL" id="JBEZFP010000077">
    <property type="protein sequence ID" value="MEU8137016.1"/>
    <property type="molecule type" value="Genomic_DNA"/>
</dbReference>
<evidence type="ECO:0000313" key="2">
    <source>
        <dbReference type="EMBL" id="MEU8137016.1"/>
    </source>
</evidence>
<accession>A0ABV3DMW0</accession>
<feature type="domain" description="Aminoglycoside phosphotransferase" evidence="1">
    <location>
        <begin position="41"/>
        <end position="214"/>
    </location>
</feature>